<reference evidence="1 2" key="1">
    <citation type="submission" date="2019-10" db="EMBL/GenBank/DDBJ databases">
        <authorList>
            <person name="Karimi E."/>
        </authorList>
    </citation>
    <scope>NUCLEOTIDE SEQUENCE [LARGE SCALE GENOMIC DNA]</scope>
    <source>
        <strain evidence="1">Sphingobacterium sp. 8BC</strain>
    </source>
</reference>
<protein>
    <submittedName>
        <fullName evidence="1">Uncharacterized protein</fullName>
    </submittedName>
</protein>
<evidence type="ECO:0000313" key="2">
    <source>
        <dbReference type="Proteomes" id="UP000432350"/>
    </source>
</evidence>
<accession>A0A654AZS8</accession>
<evidence type="ECO:0000313" key="1">
    <source>
        <dbReference type="EMBL" id="VXC73409.1"/>
    </source>
</evidence>
<name>A0A654AZS8_SPHMU</name>
<gene>
    <name evidence="1" type="ORF">SPHINGO8BC_150715</name>
</gene>
<sequence length="42" mass="4919">MIRKGKVLLNKQKKRWKSIAFLSSPEQNRTAIKCLGNIYSIR</sequence>
<organism evidence="1 2">
    <name type="scientific">Sphingobacterium multivorum</name>
    <dbReference type="NCBI Taxonomy" id="28454"/>
    <lineage>
        <taxon>Bacteria</taxon>
        <taxon>Pseudomonadati</taxon>
        <taxon>Bacteroidota</taxon>
        <taxon>Sphingobacteriia</taxon>
        <taxon>Sphingobacteriales</taxon>
        <taxon>Sphingobacteriaceae</taxon>
        <taxon>Sphingobacterium</taxon>
    </lineage>
</organism>
<proteinExistence type="predicted"/>
<dbReference type="Proteomes" id="UP000432350">
    <property type="component" value="Unassembled WGS sequence"/>
</dbReference>
<dbReference type="AlphaFoldDB" id="A0A654AZS8"/>
<dbReference type="EMBL" id="CABWMV010000007">
    <property type="protein sequence ID" value="VXC73409.1"/>
    <property type="molecule type" value="Genomic_DNA"/>
</dbReference>